<dbReference type="Pfam" id="PF03929">
    <property type="entry name" value="PepSY_TM"/>
    <property type="match status" value="1"/>
</dbReference>
<comment type="caution">
    <text evidence="3">The sequence shown here is derived from an EMBL/GenBank/DDBJ whole genome shotgun (WGS) entry which is preliminary data.</text>
</comment>
<accession>A0A2G8I7Z8</accession>
<proteinExistence type="predicted"/>
<feature type="region of interest" description="Disordered" evidence="1">
    <location>
        <begin position="190"/>
        <end position="219"/>
    </location>
</feature>
<evidence type="ECO:0000313" key="3">
    <source>
        <dbReference type="EMBL" id="PIK19571.1"/>
    </source>
</evidence>
<feature type="compositionally biased region" description="Basic and acidic residues" evidence="1">
    <location>
        <begin position="206"/>
        <end position="219"/>
    </location>
</feature>
<dbReference type="AlphaFoldDB" id="A0A2G8I7Z8"/>
<gene>
    <name evidence="3" type="ORF">CTI18_11760</name>
</gene>
<keyword evidence="2" id="KW-1133">Transmembrane helix</keyword>
<dbReference type="EMBL" id="PEKN01000002">
    <property type="protein sequence ID" value="PIK19571.1"/>
    <property type="molecule type" value="Genomic_DNA"/>
</dbReference>
<dbReference type="RefSeq" id="WP_099836895.1">
    <property type="nucleotide sequence ID" value="NZ_PEKN01000002.1"/>
</dbReference>
<reference evidence="3 4" key="1">
    <citation type="submission" date="2017-11" db="EMBL/GenBank/DDBJ databases">
        <title>Genome sequencing of Prevotella intermedia KCOM 1653.</title>
        <authorList>
            <person name="Kook J.-K."/>
            <person name="Park S.-N."/>
            <person name="Lim Y.K."/>
        </authorList>
    </citation>
    <scope>NUCLEOTIDE SEQUENCE [LARGE SCALE GENOMIC DNA]</scope>
    <source>
        <strain evidence="3 4">KCOM 1653</strain>
    </source>
</reference>
<feature type="transmembrane region" description="Helical" evidence="2">
    <location>
        <begin position="238"/>
        <end position="258"/>
    </location>
</feature>
<dbReference type="PANTHER" id="PTHR34219:SF3">
    <property type="entry name" value="BLL7967 PROTEIN"/>
    <property type="match status" value="1"/>
</dbReference>
<name>A0A2G8I7Z8_PREIN</name>
<organism evidence="3 4">
    <name type="scientific">Prevotella intermedia</name>
    <dbReference type="NCBI Taxonomy" id="28131"/>
    <lineage>
        <taxon>Bacteria</taxon>
        <taxon>Pseudomonadati</taxon>
        <taxon>Bacteroidota</taxon>
        <taxon>Bacteroidia</taxon>
        <taxon>Bacteroidales</taxon>
        <taxon>Prevotellaceae</taxon>
        <taxon>Prevotella</taxon>
    </lineage>
</organism>
<dbReference type="Proteomes" id="UP000230046">
    <property type="component" value="Unassembled WGS sequence"/>
</dbReference>
<dbReference type="PANTHER" id="PTHR34219">
    <property type="entry name" value="IRON-REGULATED INNER MEMBRANE PROTEIN-RELATED"/>
    <property type="match status" value="1"/>
</dbReference>
<keyword evidence="2" id="KW-0472">Membrane</keyword>
<keyword evidence="2" id="KW-0812">Transmembrane</keyword>
<feature type="compositionally biased region" description="Polar residues" evidence="1">
    <location>
        <begin position="190"/>
        <end position="202"/>
    </location>
</feature>
<feature type="transmembrane region" description="Helical" evidence="2">
    <location>
        <begin position="76"/>
        <end position="97"/>
    </location>
</feature>
<evidence type="ECO:0000256" key="2">
    <source>
        <dbReference type="SAM" id="Phobius"/>
    </source>
</evidence>
<feature type="transmembrane region" description="Helical" evidence="2">
    <location>
        <begin position="12"/>
        <end position="33"/>
    </location>
</feature>
<evidence type="ECO:0000313" key="4">
    <source>
        <dbReference type="Proteomes" id="UP000230046"/>
    </source>
</evidence>
<dbReference type="InterPro" id="IPR005625">
    <property type="entry name" value="PepSY-ass_TM"/>
</dbReference>
<sequence>MRKLCLKVHRWLALPLGIVMSILCFSGLALLLIKDVSGLFGMETKDIPFHAVVKQLHRWLFMMPENPHGGISLGRIVTAVTSMCMTLVLLTGVVIWWPKSKKALKSRLKVSTNKGFRRFVYDSHVSLGIYVFIFLFLMVLTGPVFSFGWYRAGMSKLFGQPMPPKEMKMQQAKEGSQQGATNDKAFAQTDTSQIKGQTQAQQDGAKYMKGDHHGKEPKGGKLFKQLHTGSWGGWFSRVLYAIAAFIGGFLPISGYYLWWKRRSAKKKKA</sequence>
<feature type="transmembrane region" description="Helical" evidence="2">
    <location>
        <begin position="127"/>
        <end position="150"/>
    </location>
</feature>
<evidence type="ECO:0000256" key="1">
    <source>
        <dbReference type="SAM" id="MobiDB-lite"/>
    </source>
</evidence>
<protein>
    <submittedName>
        <fullName evidence="3">Iron transporter</fullName>
    </submittedName>
</protein>